<dbReference type="EMBL" id="KZ857408">
    <property type="protein sequence ID" value="RDX49016.1"/>
    <property type="molecule type" value="Genomic_DNA"/>
</dbReference>
<evidence type="ECO:0000313" key="1">
    <source>
        <dbReference type="EMBL" id="RDX49016.1"/>
    </source>
</evidence>
<evidence type="ECO:0000313" key="2">
    <source>
        <dbReference type="Proteomes" id="UP000256964"/>
    </source>
</evidence>
<protein>
    <recommendedName>
        <fullName evidence="3">BTB domain-containing protein</fullName>
    </recommendedName>
</protein>
<organism evidence="1 2">
    <name type="scientific">Lentinus brumalis</name>
    <dbReference type="NCBI Taxonomy" id="2498619"/>
    <lineage>
        <taxon>Eukaryota</taxon>
        <taxon>Fungi</taxon>
        <taxon>Dikarya</taxon>
        <taxon>Basidiomycota</taxon>
        <taxon>Agaricomycotina</taxon>
        <taxon>Agaricomycetes</taxon>
        <taxon>Polyporales</taxon>
        <taxon>Polyporaceae</taxon>
        <taxon>Lentinus</taxon>
    </lineage>
</organism>
<dbReference type="AlphaFoldDB" id="A0A371D908"/>
<dbReference type="Proteomes" id="UP000256964">
    <property type="component" value="Unassembled WGS sequence"/>
</dbReference>
<accession>A0A371D908</accession>
<proteinExistence type="predicted"/>
<sequence length="418" mass="46689">MLGMNTFLAGSYPQAGPPPSDPVPHQQQDVSAMFSDPIAEIERIMAEAGLVQQNIPTVGAPLADIERFMSGAGLVQQDTEVWDPLGTVMVLAREVAFLARDSVLALSPYLAQRVNEERAKVLLPGWMPVIRLEEPAADVRHFLRALKRLHDNLPLESTPSFDSIWACATLGQKYERPDLRDRMLAHLKAYCTDNYDTFHANGRQRLPPGLEFPHAIGLLSLARLTNAHTLLPIIIMSCTMIEDADIFVNGWRRDDDIKIRLKGKDLAVCVAAERRMVVRAIDNAGMVYMVEVAQACRSRGSCEDALQWLNAWHARMVGRSPRWHDPLKLVWAPTVAAKAFSGPWKHFRLCNHCSGMLERRQDGILRRTWKDLPCILTVRVPGWPGDCPVHCFDEMPDAPGASGTVRCRLENAVHASVM</sequence>
<evidence type="ECO:0008006" key="3">
    <source>
        <dbReference type="Google" id="ProtNLM"/>
    </source>
</evidence>
<keyword evidence="2" id="KW-1185">Reference proteome</keyword>
<name>A0A371D908_9APHY</name>
<reference evidence="1 2" key="1">
    <citation type="journal article" date="2018" name="Biotechnol. Biofuels">
        <title>Integrative visual omics of the white-rot fungus Polyporus brumalis exposes the biotechnological potential of its oxidative enzymes for delignifying raw plant biomass.</title>
        <authorList>
            <person name="Miyauchi S."/>
            <person name="Rancon A."/>
            <person name="Drula E."/>
            <person name="Hage H."/>
            <person name="Chaduli D."/>
            <person name="Favel A."/>
            <person name="Grisel S."/>
            <person name="Henrissat B."/>
            <person name="Herpoel-Gimbert I."/>
            <person name="Ruiz-Duenas F.J."/>
            <person name="Chevret D."/>
            <person name="Hainaut M."/>
            <person name="Lin J."/>
            <person name="Wang M."/>
            <person name="Pangilinan J."/>
            <person name="Lipzen A."/>
            <person name="Lesage-Meessen L."/>
            <person name="Navarro D."/>
            <person name="Riley R."/>
            <person name="Grigoriev I.V."/>
            <person name="Zhou S."/>
            <person name="Raouche S."/>
            <person name="Rosso M.N."/>
        </authorList>
    </citation>
    <scope>NUCLEOTIDE SEQUENCE [LARGE SCALE GENOMIC DNA]</scope>
    <source>
        <strain evidence="1 2">BRFM 1820</strain>
    </source>
</reference>
<gene>
    <name evidence="1" type="ORF">OH76DRAFT_1418734</name>
</gene>
<dbReference type="OrthoDB" id="2743085at2759"/>